<keyword evidence="3" id="KW-1185">Reference proteome</keyword>
<dbReference type="Proteomes" id="UP001447516">
    <property type="component" value="Unassembled WGS sequence"/>
</dbReference>
<evidence type="ECO:0000313" key="2">
    <source>
        <dbReference type="EMBL" id="MEN3541061.1"/>
    </source>
</evidence>
<reference evidence="2 3" key="1">
    <citation type="submission" date="2024-05" db="EMBL/GenBank/DDBJ databases">
        <title>Microbispora sp.ZYX-F-249.</title>
        <authorList>
            <person name="Xie H."/>
        </authorList>
    </citation>
    <scope>NUCLEOTIDE SEQUENCE [LARGE SCALE GENOMIC DNA]</scope>
    <source>
        <strain evidence="2 3">ZYX-F-249</strain>
    </source>
</reference>
<gene>
    <name evidence="2" type="ORF">AAH991_38515</name>
</gene>
<protein>
    <submittedName>
        <fullName evidence="2">Uncharacterized protein</fullName>
    </submittedName>
</protein>
<keyword evidence="1" id="KW-0472">Membrane</keyword>
<dbReference type="EMBL" id="JBDJAW010000071">
    <property type="protein sequence ID" value="MEN3541061.1"/>
    <property type="molecule type" value="Genomic_DNA"/>
</dbReference>
<evidence type="ECO:0000313" key="3">
    <source>
        <dbReference type="Proteomes" id="UP001447516"/>
    </source>
</evidence>
<sequence length="227" mass="24985">MLPERLIQVREIGDTTGFYWSPASADGRHLLLERGEVVLWHGACTVRDPGNWALPESAEVVVTDRRTAFLTTRFDTGGGWIGFGAVGLTLSIAANAVSKHRAAKRSAGKVAIGHVRHEWLTGLLLRHSKRLIGGMDVCLDLSVLCRSGRRTIQFWNPLVIDKEFAHWLAGVVARQRLGLAPRSPVADRDLRRYAGGGHDVPSQGRPEDVCWTFPGDIGTLIERLAPR</sequence>
<keyword evidence="1" id="KW-1133">Transmembrane helix</keyword>
<evidence type="ECO:0000256" key="1">
    <source>
        <dbReference type="SAM" id="Phobius"/>
    </source>
</evidence>
<dbReference type="RefSeq" id="WP_346230892.1">
    <property type="nucleotide sequence ID" value="NZ_JBDJAW010000071.1"/>
</dbReference>
<comment type="caution">
    <text evidence="2">The sequence shown here is derived from an EMBL/GenBank/DDBJ whole genome shotgun (WGS) entry which is preliminary data.</text>
</comment>
<feature type="transmembrane region" description="Helical" evidence="1">
    <location>
        <begin position="79"/>
        <end position="97"/>
    </location>
</feature>
<proteinExistence type="predicted"/>
<keyword evidence="1" id="KW-0812">Transmembrane</keyword>
<organism evidence="2 3">
    <name type="scientific">Microbispora maris</name>
    <dbReference type="NCBI Taxonomy" id="3144104"/>
    <lineage>
        <taxon>Bacteria</taxon>
        <taxon>Bacillati</taxon>
        <taxon>Actinomycetota</taxon>
        <taxon>Actinomycetes</taxon>
        <taxon>Streptosporangiales</taxon>
        <taxon>Streptosporangiaceae</taxon>
        <taxon>Microbispora</taxon>
    </lineage>
</organism>
<accession>A0ABV0B3B8</accession>
<name>A0ABV0B3B8_9ACTN</name>